<proteinExistence type="predicted"/>
<name>A0A8J7L1Q4_9CYAN</name>
<protein>
    <submittedName>
        <fullName evidence="1">Uncharacterized protein</fullName>
    </submittedName>
</protein>
<evidence type="ECO:0000313" key="2">
    <source>
        <dbReference type="Proteomes" id="UP000599391"/>
    </source>
</evidence>
<sequence length="98" mass="11319">MRKYVPLALLLILINTVVFSAFPSVCRNYNDHIICILSINRSAKNYWEYRASVSVDGVKNPNEVYNCRERVKVKRDRTVVSFGQNDPGELICSFFKKS</sequence>
<reference evidence="1 2" key="1">
    <citation type="journal article" date="2021" name="Int. J. Syst. Evol. Microbiol.">
        <title>Amazonocrinis nigriterrae gen. nov., sp. nov., Atlanticothrix silvestris gen. nov., sp. nov. and Dendronalium phyllosphericum gen. nov., sp. nov., nostocacean cyanobacteria from Brazilian environments.</title>
        <authorList>
            <person name="Alvarenga D.O."/>
            <person name="Andreote A.P.D."/>
            <person name="Branco L.H.Z."/>
            <person name="Delbaje E."/>
            <person name="Cruz R.B."/>
            <person name="Varani A.M."/>
            <person name="Fiore M.F."/>
        </authorList>
    </citation>
    <scope>NUCLEOTIDE SEQUENCE [LARGE SCALE GENOMIC DNA]</scope>
    <source>
        <strain evidence="1 2">CENA357</strain>
    </source>
</reference>
<keyword evidence="2" id="KW-1185">Reference proteome</keyword>
<dbReference type="EMBL" id="JAECZB010000016">
    <property type="protein sequence ID" value="MBH8552639.1"/>
    <property type="molecule type" value="Genomic_DNA"/>
</dbReference>
<accession>A0A8J7L1Q4</accession>
<organism evidence="1 2">
    <name type="scientific">Atlanticothrix silvestris CENA357</name>
    <dbReference type="NCBI Taxonomy" id="1725252"/>
    <lineage>
        <taxon>Bacteria</taxon>
        <taxon>Bacillati</taxon>
        <taxon>Cyanobacteriota</taxon>
        <taxon>Cyanophyceae</taxon>
        <taxon>Nostocales</taxon>
        <taxon>Nodulariaceae</taxon>
        <taxon>Atlanticothrix</taxon>
        <taxon>Atlanticothrix silvestris</taxon>
    </lineage>
</organism>
<dbReference type="Proteomes" id="UP000599391">
    <property type="component" value="Unassembled WGS sequence"/>
</dbReference>
<comment type="caution">
    <text evidence="1">The sequence shown here is derived from an EMBL/GenBank/DDBJ whole genome shotgun (WGS) entry which is preliminary data.</text>
</comment>
<gene>
    <name evidence="1" type="ORF">I8751_09670</name>
</gene>
<dbReference type="AlphaFoldDB" id="A0A8J7L1Q4"/>
<evidence type="ECO:0000313" key="1">
    <source>
        <dbReference type="EMBL" id="MBH8552639.1"/>
    </source>
</evidence>